<name>A0A9W9C734_9PLEO</name>
<dbReference type="OrthoDB" id="10614027at2759"/>
<evidence type="ECO:0000256" key="1">
    <source>
        <dbReference type="SAM" id="MobiDB-lite"/>
    </source>
</evidence>
<evidence type="ECO:0000313" key="3">
    <source>
        <dbReference type="Proteomes" id="UP001140513"/>
    </source>
</evidence>
<comment type="caution">
    <text evidence="2">The sequence shown here is derived from an EMBL/GenBank/DDBJ whole genome shotgun (WGS) entry which is preliminary data.</text>
</comment>
<protein>
    <submittedName>
        <fullName evidence="2">Uncharacterized protein</fullName>
    </submittedName>
</protein>
<accession>A0A9W9C734</accession>
<reference evidence="2" key="1">
    <citation type="submission" date="2022-10" db="EMBL/GenBank/DDBJ databases">
        <title>Tapping the CABI collections for fungal endophytes: first genome assemblies for Collariella, Neodidymelliopsis, Ascochyta clinopodiicola, Didymella pomorum, Didymosphaeria variabile, Neocosmospora piperis and Neocucurbitaria cava.</title>
        <authorList>
            <person name="Hill R."/>
        </authorList>
    </citation>
    <scope>NUCLEOTIDE SEQUENCE</scope>
    <source>
        <strain evidence="2">IMI 356815</strain>
    </source>
</reference>
<proteinExistence type="predicted"/>
<evidence type="ECO:0000313" key="2">
    <source>
        <dbReference type="EMBL" id="KAJ4348597.1"/>
    </source>
</evidence>
<dbReference type="EMBL" id="JAPEUX010000007">
    <property type="protein sequence ID" value="KAJ4348597.1"/>
    <property type="molecule type" value="Genomic_DNA"/>
</dbReference>
<dbReference type="RefSeq" id="XP_056067985.1">
    <property type="nucleotide sequence ID" value="XM_056218720.1"/>
</dbReference>
<dbReference type="AlphaFoldDB" id="A0A9W9C734"/>
<organism evidence="2 3">
    <name type="scientific">Didymosphaeria variabile</name>
    <dbReference type="NCBI Taxonomy" id="1932322"/>
    <lineage>
        <taxon>Eukaryota</taxon>
        <taxon>Fungi</taxon>
        <taxon>Dikarya</taxon>
        <taxon>Ascomycota</taxon>
        <taxon>Pezizomycotina</taxon>
        <taxon>Dothideomycetes</taxon>
        <taxon>Pleosporomycetidae</taxon>
        <taxon>Pleosporales</taxon>
        <taxon>Massarineae</taxon>
        <taxon>Didymosphaeriaceae</taxon>
        <taxon>Didymosphaeria</taxon>
    </lineage>
</organism>
<sequence length="293" mass="32076">MASGQISIQVELTQQVWGATNTFTADRELGGQLKPNVVQQNPVSHIDDDASAEIESLDGSTNDEDFGEFETVNSSTDDESWVSVNYNQVEDMTSGVADLAAYAHRPTLENFEDSENEMSPPPSPLPRGYLRSTQNVDAFLHPMDLTPENSALGNLLSFESSSYDDYAPLFHADSGSGYSAKARHGTSTERMWSLGKTAFSRLASARQGAGKQAKQAVAAWKTNFVDKEHEELARVVKEAAKVPMVVKTEPTSVRDRSHNLISGAVANEDGVKNLHMEYAAESWMDVERRAWGA</sequence>
<dbReference type="GeneID" id="80913505"/>
<dbReference type="Proteomes" id="UP001140513">
    <property type="component" value="Unassembled WGS sequence"/>
</dbReference>
<feature type="region of interest" description="Disordered" evidence="1">
    <location>
        <begin position="108"/>
        <end position="130"/>
    </location>
</feature>
<gene>
    <name evidence="2" type="ORF">N0V89_009975</name>
</gene>
<keyword evidence="3" id="KW-1185">Reference proteome</keyword>